<feature type="region of interest" description="Disordered" evidence="1">
    <location>
        <begin position="62"/>
        <end position="100"/>
    </location>
</feature>
<comment type="caution">
    <text evidence="3">The sequence shown here is derived from an EMBL/GenBank/DDBJ whole genome shotgun (WGS) entry which is preliminary data.</text>
</comment>
<keyword evidence="4" id="KW-1185">Reference proteome</keyword>
<sequence>MQTQETQQNRAVRSVRISVFPCFLFLSAQMYTHAAVPVALVFSLMMIMTVILRNSCKVKPIQPMQKEPNGKDEHHLDHATDEEKLASSVGLRSEKEESGG</sequence>
<keyword evidence="2" id="KW-0472">Membrane</keyword>
<evidence type="ECO:0000313" key="4">
    <source>
        <dbReference type="Proteomes" id="UP000324091"/>
    </source>
</evidence>
<dbReference type="EMBL" id="RHFK02000018">
    <property type="protein sequence ID" value="TWW60363.1"/>
    <property type="molecule type" value="Genomic_DNA"/>
</dbReference>
<name>A0A5C6MZD2_9TELE</name>
<evidence type="ECO:0000256" key="2">
    <source>
        <dbReference type="SAM" id="Phobius"/>
    </source>
</evidence>
<feature type="compositionally biased region" description="Basic and acidic residues" evidence="1">
    <location>
        <begin position="68"/>
        <end position="85"/>
    </location>
</feature>
<gene>
    <name evidence="3" type="ORF">D4764_05G0004530</name>
</gene>
<dbReference type="AlphaFoldDB" id="A0A5C6MZD2"/>
<organism evidence="3 4">
    <name type="scientific">Takifugu flavidus</name>
    <name type="common">sansaifugu</name>
    <dbReference type="NCBI Taxonomy" id="433684"/>
    <lineage>
        <taxon>Eukaryota</taxon>
        <taxon>Metazoa</taxon>
        <taxon>Chordata</taxon>
        <taxon>Craniata</taxon>
        <taxon>Vertebrata</taxon>
        <taxon>Euteleostomi</taxon>
        <taxon>Actinopterygii</taxon>
        <taxon>Neopterygii</taxon>
        <taxon>Teleostei</taxon>
        <taxon>Neoteleostei</taxon>
        <taxon>Acanthomorphata</taxon>
        <taxon>Eupercaria</taxon>
        <taxon>Tetraodontiformes</taxon>
        <taxon>Tetradontoidea</taxon>
        <taxon>Tetraodontidae</taxon>
        <taxon>Takifugu</taxon>
    </lineage>
</organism>
<reference evidence="3 4" key="1">
    <citation type="submission" date="2019-04" db="EMBL/GenBank/DDBJ databases">
        <title>Chromosome genome assembly for Takifugu flavidus.</title>
        <authorList>
            <person name="Xiao S."/>
        </authorList>
    </citation>
    <scope>NUCLEOTIDE SEQUENCE [LARGE SCALE GENOMIC DNA]</scope>
    <source>
        <strain evidence="3">HTHZ2018</strain>
        <tissue evidence="3">Muscle</tissue>
    </source>
</reference>
<feature type="transmembrane region" description="Helical" evidence="2">
    <location>
        <begin position="12"/>
        <end position="28"/>
    </location>
</feature>
<protein>
    <submittedName>
        <fullName evidence="3">Uncharacterized protein</fullName>
    </submittedName>
</protein>
<evidence type="ECO:0000256" key="1">
    <source>
        <dbReference type="SAM" id="MobiDB-lite"/>
    </source>
</evidence>
<feature type="transmembrane region" description="Helical" evidence="2">
    <location>
        <begin position="34"/>
        <end position="52"/>
    </location>
</feature>
<accession>A0A5C6MZD2</accession>
<keyword evidence="2" id="KW-1133">Transmembrane helix</keyword>
<proteinExistence type="predicted"/>
<keyword evidence="2" id="KW-0812">Transmembrane</keyword>
<evidence type="ECO:0000313" key="3">
    <source>
        <dbReference type="EMBL" id="TWW60363.1"/>
    </source>
</evidence>
<dbReference type="Proteomes" id="UP000324091">
    <property type="component" value="Chromosome 5"/>
</dbReference>